<dbReference type="AlphaFoldDB" id="A0A2C9VB70"/>
<name>A0A2C9VB70_MANES</name>
<protein>
    <submittedName>
        <fullName evidence="1">Uncharacterized protein</fullName>
    </submittedName>
</protein>
<organism evidence="1">
    <name type="scientific">Manihot esculenta</name>
    <name type="common">Cassava</name>
    <name type="synonym">Jatropha manihot</name>
    <dbReference type="NCBI Taxonomy" id="3983"/>
    <lineage>
        <taxon>Eukaryota</taxon>
        <taxon>Viridiplantae</taxon>
        <taxon>Streptophyta</taxon>
        <taxon>Embryophyta</taxon>
        <taxon>Tracheophyta</taxon>
        <taxon>Spermatophyta</taxon>
        <taxon>Magnoliopsida</taxon>
        <taxon>eudicotyledons</taxon>
        <taxon>Gunneridae</taxon>
        <taxon>Pentapetalae</taxon>
        <taxon>rosids</taxon>
        <taxon>fabids</taxon>
        <taxon>Malpighiales</taxon>
        <taxon>Euphorbiaceae</taxon>
        <taxon>Crotonoideae</taxon>
        <taxon>Manihoteae</taxon>
        <taxon>Manihot</taxon>
    </lineage>
</organism>
<sequence>MEASSILPLHCTSLIRKFSHLPFGFRFTVHLREIFQTHRFEMFHEGIDRGSSPGGY</sequence>
<accession>A0A2C9VB70</accession>
<gene>
    <name evidence="1" type="ORF">MANES_09G115000</name>
</gene>
<evidence type="ECO:0000313" key="1">
    <source>
        <dbReference type="EMBL" id="OAY41604.1"/>
    </source>
</evidence>
<proteinExistence type="predicted"/>
<dbReference type="EMBL" id="CM004395">
    <property type="protein sequence ID" value="OAY41604.1"/>
    <property type="molecule type" value="Genomic_DNA"/>
</dbReference>
<reference evidence="1" key="1">
    <citation type="submission" date="2016-02" db="EMBL/GenBank/DDBJ databases">
        <title>WGS assembly of Manihot esculenta.</title>
        <authorList>
            <person name="Bredeson J.V."/>
            <person name="Prochnik S.E."/>
            <person name="Lyons J.B."/>
            <person name="Schmutz J."/>
            <person name="Grimwood J."/>
            <person name="Vrebalov J."/>
            <person name="Bart R.S."/>
            <person name="Amuge T."/>
            <person name="Ferguson M.E."/>
            <person name="Green R."/>
            <person name="Putnam N."/>
            <person name="Stites J."/>
            <person name="Rounsley S."/>
            <person name="Rokhsar D.S."/>
        </authorList>
    </citation>
    <scope>NUCLEOTIDE SEQUENCE [LARGE SCALE GENOMIC DNA]</scope>
    <source>
        <tissue evidence="1">Leaf</tissue>
    </source>
</reference>